<accession>A0ABS7RH19</accession>
<dbReference type="Proteomes" id="UP000754710">
    <property type="component" value="Unassembled WGS sequence"/>
</dbReference>
<dbReference type="GO" id="GO:0008168">
    <property type="term" value="F:methyltransferase activity"/>
    <property type="evidence" value="ECO:0007669"/>
    <property type="project" value="UniProtKB-KW"/>
</dbReference>
<dbReference type="PANTHER" id="PTHR43464:SF19">
    <property type="entry name" value="UBIQUINONE BIOSYNTHESIS O-METHYLTRANSFERASE, MITOCHONDRIAL"/>
    <property type="match status" value="1"/>
</dbReference>
<proteinExistence type="predicted"/>
<comment type="caution">
    <text evidence="6">The sequence shown here is derived from an EMBL/GenBank/DDBJ whole genome shotgun (WGS) entry which is preliminary data.</text>
</comment>
<dbReference type="Pfam" id="PF13649">
    <property type="entry name" value="Methyltransf_25"/>
    <property type="match status" value="1"/>
</dbReference>
<evidence type="ECO:0000256" key="3">
    <source>
        <dbReference type="ARBA" id="ARBA00022691"/>
    </source>
</evidence>
<name>A0ABS7RH19_9ACTN</name>
<feature type="domain" description="Methyltransferase" evidence="5">
    <location>
        <begin position="66"/>
        <end position="161"/>
    </location>
</feature>
<keyword evidence="7" id="KW-1185">Reference proteome</keyword>
<feature type="compositionally biased region" description="Low complexity" evidence="4">
    <location>
        <begin position="9"/>
        <end position="21"/>
    </location>
</feature>
<dbReference type="Gene3D" id="3.40.50.150">
    <property type="entry name" value="Vaccinia Virus protein VP39"/>
    <property type="match status" value="1"/>
</dbReference>
<protein>
    <submittedName>
        <fullName evidence="6">Class I SAM-dependent methyltransferase</fullName>
    </submittedName>
</protein>
<dbReference type="PANTHER" id="PTHR43464">
    <property type="entry name" value="METHYLTRANSFERASE"/>
    <property type="match status" value="1"/>
</dbReference>
<dbReference type="InterPro" id="IPR029063">
    <property type="entry name" value="SAM-dependent_MTases_sf"/>
</dbReference>
<evidence type="ECO:0000313" key="7">
    <source>
        <dbReference type="Proteomes" id="UP000754710"/>
    </source>
</evidence>
<keyword evidence="1 6" id="KW-0489">Methyltransferase</keyword>
<feature type="region of interest" description="Disordered" evidence="4">
    <location>
        <begin position="1"/>
        <end position="23"/>
    </location>
</feature>
<sequence length="229" mass="23490">MTGPDDPDAAPGRAPEGAPRTRWSELTGHATGADYAARFAALAQQGHHVHDEADLCAALLPAGAKVLDAGCGTGRVAIRLAELGFDCVGTDVDESMLAVAREHAPDLPWFTADLAGLRADDLGGATGFDLVVLAGNVVPLLAEGTVPAAVASVAALLGPDGLLVAGFGLDRAHLPARCPVTPLELYDDACAAAGLELVQRLSTWDGDPYDPAAGYAVSVHRSRESRTQP</sequence>
<dbReference type="EMBL" id="JAIEZQ010000001">
    <property type="protein sequence ID" value="MBY9074343.1"/>
    <property type="molecule type" value="Genomic_DNA"/>
</dbReference>
<evidence type="ECO:0000256" key="2">
    <source>
        <dbReference type="ARBA" id="ARBA00022679"/>
    </source>
</evidence>
<dbReference type="CDD" id="cd02440">
    <property type="entry name" value="AdoMet_MTases"/>
    <property type="match status" value="1"/>
</dbReference>
<keyword evidence="3" id="KW-0949">S-adenosyl-L-methionine</keyword>
<organism evidence="6 7">
    <name type="scientific">Nocardioides jiangsuensis</name>
    <dbReference type="NCBI Taxonomy" id="2866161"/>
    <lineage>
        <taxon>Bacteria</taxon>
        <taxon>Bacillati</taxon>
        <taxon>Actinomycetota</taxon>
        <taxon>Actinomycetes</taxon>
        <taxon>Propionibacteriales</taxon>
        <taxon>Nocardioidaceae</taxon>
        <taxon>Nocardioides</taxon>
    </lineage>
</organism>
<dbReference type="InterPro" id="IPR041698">
    <property type="entry name" value="Methyltransf_25"/>
</dbReference>
<dbReference type="GO" id="GO:0032259">
    <property type="term" value="P:methylation"/>
    <property type="evidence" value="ECO:0007669"/>
    <property type="project" value="UniProtKB-KW"/>
</dbReference>
<evidence type="ECO:0000313" key="6">
    <source>
        <dbReference type="EMBL" id="MBY9074343.1"/>
    </source>
</evidence>
<evidence type="ECO:0000256" key="4">
    <source>
        <dbReference type="SAM" id="MobiDB-lite"/>
    </source>
</evidence>
<reference evidence="6 7" key="1">
    <citation type="submission" date="2021-08" db="EMBL/GenBank/DDBJ databases">
        <title>Nocardioides bacterium WL0053 sp. nov., isolated from the sediment.</title>
        <authorList>
            <person name="Wang L."/>
            <person name="Zhang D."/>
            <person name="Zhang A."/>
        </authorList>
    </citation>
    <scope>NUCLEOTIDE SEQUENCE [LARGE SCALE GENOMIC DNA]</scope>
    <source>
        <strain evidence="6 7">WL0053</strain>
    </source>
</reference>
<evidence type="ECO:0000256" key="1">
    <source>
        <dbReference type="ARBA" id="ARBA00022603"/>
    </source>
</evidence>
<evidence type="ECO:0000259" key="5">
    <source>
        <dbReference type="Pfam" id="PF13649"/>
    </source>
</evidence>
<keyword evidence="2" id="KW-0808">Transferase</keyword>
<dbReference type="SUPFAM" id="SSF53335">
    <property type="entry name" value="S-adenosyl-L-methionine-dependent methyltransferases"/>
    <property type="match status" value="1"/>
</dbReference>
<gene>
    <name evidence="6" type="ORF">K1X13_05865</name>
</gene>
<dbReference type="RefSeq" id="WP_221024036.1">
    <property type="nucleotide sequence ID" value="NZ_JAIEZQ010000001.1"/>
</dbReference>